<organism evidence="8 9">
    <name type="scientific">Acetobacter peroxydans</name>
    <dbReference type="NCBI Taxonomy" id="104098"/>
    <lineage>
        <taxon>Bacteria</taxon>
        <taxon>Pseudomonadati</taxon>
        <taxon>Pseudomonadota</taxon>
        <taxon>Alphaproteobacteria</taxon>
        <taxon>Acetobacterales</taxon>
        <taxon>Acetobacteraceae</taxon>
        <taxon>Acetobacter</taxon>
    </lineage>
</organism>
<accession>A0A4Y3TSY4</accession>
<dbReference type="GO" id="GO:0005886">
    <property type="term" value="C:plasma membrane"/>
    <property type="evidence" value="ECO:0007669"/>
    <property type="project" value="TreeGrafter"/>
</dbReference>
<keyword evidence="4 6" id="KW-1133">Transmembrane helix</keyword>
<evidence type="ECO:0000256" key="1">
    <source>
        <dbReference type="ARBA" id="ARBA00004141"/>
    </source>
</evidence>
<protein>
    <recommendedName>
        <fullName evidence="7">GtrA/DPMS transmembrane domain-containing protein</fullName>
    </recommendedName>
</protein>
<evidence type="ECO:0000256" key="6">
    <source>
        <dbReference type="SAM" id="Phobius"/>
    </source>
</evidence>
<dbReference type="EMBL" id="BJMV01000001">
    <property type="protein sequence ID" value="GEB84217.1"/>
    <property type="molecule type" value="Genomic_DNA"/>
</dbReference>
<dbReference type="RefSeq" id="WP_141374195.1">
    <property type="nucleotide sequence ID" value="NZ_BAPL01000016.1"/>
</dbReference>
<evidence type="ECO:0000256" key="3">
    <source>
        <dbReference type="ARBA" id="ARBA00022692"/>
    </source>
</evidence>
<evidence type="ECO:0000259" key="7">
    <source>
        <dbReference type="Pfam" id="PF04138"/>
    </source>
</evidence>
<gene>
    <name evidence="8" type="ORF">APE01nite_00140</name>
</gene>
<dbReference type="PANTHER" id="PTHR38459:SF1">
    <property type="entry name" value="PROPHAGE BACTOPRENOL-LINKED GLUCOSE TRANSLOCASE HOMOLOG"/>
    <property type="match status" value="1"/>
</dbReference>
<evidence type="ECO:0000313" key="8">
    <source>
        <dbReference type="EMBL" id="GEB84217.1"/>
    </source>
</evidence>
<feature type="transmembrane region" description="Helical" evidence="6">
    <location>
        <begin position="41"/>
        <end position="62"/>
    </location>
</feature>
<evidence type="ECO:0000313" key="9">
    <source>
        <dbReference type="Proteomes" id="UP000317730"/>
    </source>
</evidence>
<comment type="similarity">
    <text evidence="2">Belongs to the GtrA family.</text>
</comment>
<dbReference type="AlphaFoldDB" id="A0A4Y3TSY4"/>
<dbReference type="Pfam" id="PF04138">
    <property type="entry name" value="GtrA_DPMS_TM"/>
    <property type="match status" value="1"/>
</dbReference>
<evidence type="ECO:0000256" key="2">
    <source>
        <dbReference type="ARBA" id="ARBA00009399"/>
    </source>
</evidence>
<feature type="transmembrane region" description="Helical" evidence="6">
    <location>
        <begin position="112"/>
        <end position="131"/>
    </location>
</feature>
<dbReference type="Proteomes" id="UP000317730">
    <property type="component" value="Unassembled WGS sequence"/>
</dbReference>
<evidence type="ECO:0000256" key="5">
    <source>
        <dbReference type="ARBA" id="ARBA00023136"/>
    </source>
</evidence>
<comment type="caution">
    <text evidence="8">The sequence shown here is derived from an EMBL/GenBank/DDBJ whole genome shotgun (WGS) entry which is preliminary data.</text>
</comment>
<dbReference type="PANTHER" id="PTHR38459">
    <property type="entry name" value="PROPHAGE BACTOPRENOL-LINKED GLUCOSE TRANSLOCASE HOMOLOG"/>
    <property type="match status" value="1"/>
</dbReference>
<keyword evidence="5 6" id="KW-0472">Membrane</keyword>
<name>A0A4Y3TSY4_9PROT</name>
<keyword evidence="9" id="KW-1185">Reference proteome</keyword>
<dbReference type="InterPro" id="IPR007267">
    <property type="entry name" value="GtrA_DPMS_TM"/>
</dbReference>
<feature type="transmembrane region" description="Helical" evidence="6">
    <location>
        <begin position="83"/>
        <end position="106"/>
    </location>
</feature>
<keyword evidence="3 6" id="KW-0812">Transmembrane</keyword>
<evidence type="ECO:0000256" key="4">
    <source>
        <dbReference type="ARBA" id="ARBA00022989"/>
    </source>
</evidence>
<dbReference type="OrthoDB" id="7360864at2"/>
<dbReference type="InterPro" id="IPR051401">
    <property type="entry name" value="GtrA_CellWall_Glycosyl"/>
</dbReference>
<feature type="domain" description="GtrA/DPMS transmembrane" evidence="7">
    <location>
        <begin position="19"/>
        <end position="137"/>
    </location>
</feature>
<proteinExistence type="inferred from homology"/>
<comment type="subcellular location">
    <subcellularLocation>
        <location evidence="1">Membrane</location>
        <topology evidence="1">Multi-pass membrane protein</topology>
    </subcellularLocation>
</comment>
<dbReference type="GO" id="GO:0000271">
    <property type="term" value="P:polysaccharide biosynthetic process"/>
    <property type="evidence" value="ECO:0007669"/>
    <property type="project" value="InterPro"/>
</dbReference>
<reference evidence="8 9" key="1">
    <citation type="submission" date="2019-06" db="EMBL/GenBank/DDBJ databases">
        <title>Whole genome shotgun sequence of Acetobacter peroxydans NBRC 13755.</title>
        <authorList>
            <person name="Hosoyama A."/>
            <person name="Uohara A."/>
            <person name="Ohji S."/>
            <person name="Ichikawa N."/>
        </authorList>
    </citation>
    <scope>NUCLEOTIDE SEQUENCE [LARGE SCALE GENOMIC DNA]</scope>
    <source>
        <strain evidence="8 9">NBRC 13755</strain>
    </source>
</reference>
<sequence>MRSSLLNLVGQSRFAPLLKFGIIGSLGFVCDNTVVYTMRPVIGLTAATLLAYFIAATFNWLLNRLWTFRGRGLHHHPFMQWLRFLWANSLGFCLNRGVVFSLFYLFPFSARHPVVALAAGTLAGLLSNFKLSQKLVFHDHKPARPAGGASGRS</sequence>